<dbReference type="EMBL" id="CP003346">
    <property type="protein sequence ID" value="AGA79364.1"/>
    <property type="molecule type" value="Genomic_DNA"/>
</dbReference>
<dbReference type="InterPro" id="IPR012373">
    <property type="entry name" value="Ferrdict_sens_TM"/>
</dbReference>
<dbReference type="Gene3D" id="3.55.50.30">
    <property type="match status" value="1"/>
</dbReference>
<organism evidence="4 5">
    <name type="scientific">Echinicola vietnamensis (strain DSM 17526 / LMG 23754 / KMM 6221)</name>
    <dbReference type="NCBI Taxonomy" id="926556"/>
    <lineage>
        <taxon>Bacteria</taxon>
        <taxon>Pseudomonadati</taxon>
        <taxon>Bacteroidota</taxon>
        <taxon>Cytophagia</taxon>
        <taxon>Cytophagales</taxon>
        <taxon>Cyclobacteriaceae</taxon>
        <taxon>Echinicola</taxon>
    </lineage>
</organism>
<evidence type="ECO:0000259" key="2">
    <source>
        <dbReference type="Pfam" id="PF04773"/>
    </source>
</evidence>
<keyword evidence="1" id="KW-0812">Transmembrane</keyword>
<dbReference type="Pfam" id="PF04773">
    <property type="entry name" value="FecR"/>
    <property type="match status" value="1"/>
</dbReference>
<dbReference type="RefSeq" id="WP_015266916.1">
    <property type="nucleotide sequence ID" value="NC_019904.1"/>
</dbReference>
<dbReference type="Proteomes" id="UP000010796">
    <property type="component" value="Chromosome"/>
</dbReference>
<feature type="domain" description="Protein FecR C-terminal" evidence="3">
    <location>
        <begin position="246"/>
        <end position="309"/>
    </location>
</feature>
<dbReference type="STRING" id="926556.Echvi_3126"/>
<name>L0FZK1_ECHVK</name>
<protein>
    <submittedName>
        <fullName evidence="4">Fe2+-dicitrate sensor, membrane component</fullName>
    </submittedName>
</protein>
<evidence type="ECO:0000313" key="4">
    <source>
        <dbReference type="EMBL" id="AGA79364.1"/>
    </source>
</evidence>
<evidence type="ECO:0000259" key="3">
    <source>
        <dbReference type="Pfam" id="PF16344"/>
    </source>
</evidence>
<sequence length="319" mass="35976">MVGKKQFNDILKRYLKGKASKREVFIVDQWFRKSFSKEPEESNLELLSIRKDIWARIEAQKSSGKGKEASLTYTGFWWKAVAASLIVLIGGYWLMMSQIQQIDWITASTGIGEQRTISLPDGSIVMLNVASSIRYPADFDGESRNIALTGEAFFDVAPDVDKPFVVDTDELSTTVLGTQFNVRAYPSEKTEVSVFEGNVKVGSINSPDQEKLLSANQAASFDDNGTLLKYPANLDLAGAWRNQITYLDETSLKDLAKTVERWYGYQIHFEPKSLEHCTVSGKLKMGDLKVLLNQIKFIKEIDWEIKEENNVVFIGNDCK</sequence>
<dbReference type="PIRSF" id="PIRSF018266">
    <property type="entry name" value="FecR"/>
    <property type="match status" value="1"/>
</dbReference>
<feature type="domain" description="FecR protein" evidence="2">
    <location>
        <begin position="107"/>
        <end position="200"/>
    </location>
</feature>
<keyword evidence="5" id="KW-1185">Reference proteome</keyword>
<dbReference type="PANTHER" id="PTHR30273:SF2">
    <property type="entry name" value="PROTEIN FECR"/>
    <property type="match status" value="1"/>
</dbReference>
<dbReference type="HOGENOM" id="CLU_050192_2_2_10"/>
<evidence type="ECO:0000256" key="1">
    <source>
        <dbReference type="SAM" id="Phobius"/>
    </source>
</evidence>
<evidence type="ECO:0000313" key="5">
    <source>
        <dbReference type="Proteomes" id="UP000010796"/>
    </source>
</evidence>
<accession>L0FZK1</accession>
<dbReference type="AlphaFoldDB" id="L0FZK1"/>
<dbReference type="GO" id="GO:0016989">
    <property type="term" value="F:sigma factor antagonist activity"/>
    <property type="evidence" value="ECO:0007669"/>
    <property type="project" value="TreeGrafter"/>
</dbReference>
<dbReference type="InterPro" id="IPR006860">
    <property type="entry name" value="FecR"/>
</dbReference>
<dbReference type="Pfam" id="PF16344">
    <property type="entry name" value="FecR_C"/>
    <property type="match status" value="1"/>
</dbReference>
<dbReference type="KEGG" id="evi:Echvi_3126"/>
<dbReference type="eggNOG" id="COG3712">
    <property type="taxonomic scope" value="Bacteria"/>
</dbReference>
<keyword evidence="1" id="KW-1133">Transmembrane helix</keyword>
<keyword evidence="1" id="KW-0472">Membrane</keyword>
<feature type="transmembrane region" description="Helical" evidence="1">
    <location>
        <begin position="76"/>
        <end position="95"/>
    </location>
</feature>
<dbReference type="InterPro" id="IPR032508">
    <property type="entry name" value="FecR_C"/>
</dbReference>
<dbReference type="Gene3D" id="2.60.120.1440">
    <property type="match status" value="1"/>
</dbReference>
<reference evidence="5" key="1">
    <citation type="submission" date="2012-02" db="EMBL/GenBank/DDBJ databases">
        <title>The complete genome of Echinicola vietnamensis DSM 17526.</title>
        <authorList>
            <person name="Lucas S."/>
            <person name="Copeland A."/>
            <person name="Lapidus A."/>
            <person name="Glavina del Rio T."/>
            <person name="Dalin E."/>
            <person name="Tice H."/>
            <person name="Bruce D."/>
            <person name="Goodwin L."/>
            <person name="Pitluck S."/>
            <person name="Peters L."/>
            <person name="Ovchinnikova G."/>
            <person name="Teshima H."/>
            <person name="Kyrpides N."/>
            <person name="Mavromatis K."/>
            <person name="Ivanova N."/>
            <person name="Brettin T."/>
            <person name="Detter J.C."/>
            <person name="Han C."/>
            <person name="Larimer F."/>
            <person name="Land M."/>
            <person name="Hauser L."/>
            <person name="Markowitz V."/>
            <person name="Cheng J.-F."/>
            <person name="Hugenholtz P."/>
            <person name="Woyke T."/>
            <person name="Wu D."/>
            <person name="Brambilla E."/>
            <person name="Klenk H.-P."/>
            <person name="Eisen J.A."/>
        </authorList>
    </citation>
    <scope>NUCLEOTIDE SEQUENCE [LARGE SCALE GENOMIC DNA]</scope>
    <source>
        <strain evidence="5">DSM 17526 / LMG 23754 / KMM 6221</strain>
    </source>
</reference>
<dbReference type="OrthoDB" id="837389at2"/>
<proteinExistence type="predicted"/>
<gene>
    <name evidence="4" type="ordered locus">Echvi_3126</name>
</gene>
<dbReference type="PANTHER" id="PTHR30273">
    <property type="entry name" value="PERIPLASMIC SIGNAL SENSOR AND SIGMA FACTOR ACTIVATOR FECR-RELATED"/>
    <property type="match status" value="1"/>
</dbReference>